<organism evidence="1 2">
    <name type="scientific">Variovorax dokdonensis</name>
    <dbReference type="NCBI Taxonomy" id="344883"/>
    <lineage>
        <taxon>Bacteria</taxon>
        <taxon>Pseudomonadati</taxon>
        <taxon>Pseudomonadota</taxon>
        <taxon>Betaproteobacteria</taxon>
        <taxon>Burkholderiales</taxon>
        <taxon>Comamonadaceae</taxon>
        <taxon>Variovorax</taxon>
    </lineage>
</organism>
<comment type="caution">
    <text evidence="1">The sequence shown here is derived from an EMBL/GenBank/DDBJ whole genome shotgun (WGS) entry which is preliminary data.</text>
</comment>
<proteinExistence type="predicted"/>
<dbReference type="SUPFAM" id="SSF56935">
    <property type="entry name" value="Porins"/>
    <property type="match status" value="1"/>
</dbReference>
<dbReference type="RefSeq" id="WP_286662499.1">
    <property type="nucleotide sequence ID" value="NZ_JASZYV010000008.1"/>
</dbReference>
<protein>
    <submittedName>
        <fullName evidence="1">BamA/TamA family outer membrane protein</fullName>
    </submittedName>
</protein>
<dbReference type="EMBL" id="JASZYV010000008">
    <property type="protein sequence ID" value="MDM0047375.1"/>
    <property type="molecule type" value="Genomic_DNA"/>
</dbReference>
<dbReference type="Gene3D" id="2.40.160.50">
    <property type="entry name" value="membrane protein fhac: a member of the omp85/tpsb transporter family"/>
    <property type="match status" value="1"/>
</dbReference>
<reference evidence="1" key="1">
    <citation type="submission" date="2023-06" db="EMBL/GenBank/DDBJ databases">
        <authorList>
            <person name="Jiang Y."/>
            <person name="Liu Q."/>
        </authorList>
    </citation>
    <scope>NUCLEOTIDE SEQUENCE</scope>
    <source>
        <strain evidence="1">CGMCC 1.12089</strain>
    </source>
</reference>
<name>A0ABT7NHL7_9BURK</name>
<accession>A0ABT7NHL7</accession>
<evidence type="ECO:0000313" key="1">
    <source>
        <dbReference type="EMBL" id="MDM0047375.1"/>
    </source>
</evidence>
<dbReference type="Proteomes" id="UP001174908">
    <property type="component" value="Unassembled WGS sequence"/>
</dbReference>
<sequence length="389" mass="41983">MCSLASGVGMAPAVWANSVPPLADAAAVASQASATDQKTVRLFDPQDGRFDMSDFLAHQKGFLPVPIVVTEPAVGLGGGLAAMFLRPRTEDAAEGWSRPDISGLGAFATENGTKGTFAGDSSRWMGGRLRTMVGAAAGQVNIDFYGQRAGTVEDQKVRYSLQFTGAVAQVNWQLAPKSPWAIGLRYVYGDVDPTLREEPLLPSLAERTRVTISAPTAILEYDTRDNVFTPTKGIYAETSWAASREALGASGEFERFQQLLMGWHPLSRDILIGARASYAWASEDTPFFLLPYVFLRGVPAMRYQGEEVASLEMEGRWRFAGRWSAVAFAGFGATHSRDRFASSQNVASGGFGIRYTLARKFGLDVGLDVAHSPGTDAVYLVVGSGWFRP</sequence>
<gene>
    <name evidence="1" type="ORF">QTH91_22985</name>
</gene>
<evidence type="ECO:0000313" key="2">
    <source>
        <dbReference type="Proteomes" id="UP001174908"/>
    </source>
</evidence>
<keyword evidence="2" id="KW-1185">Reference proteome</keyword>